<reference evidence="1 2" key="1">
    <citation type="submission" date="2020-10" db="EMBL/GenBank/DDBJ databases">
        <title>Complete genome sequence of Paludibaculum fermentans P105T, a facultatively anaerobic acidobacterium capable of dissimilatory Fe(III) reduction.</title>
        <authorList>
            <person name="Dedysh S.N."/>
            <person name="Beletsky A.V."/>
            <person name="Kulichevskaya I.S."/>
            <person name="Mardanov A.V."/>
            <person name="Ravin N.V."/>
        </authorList>
    </citation>
    <scope>NUCLEOTIDE SEQUENCE [LARGE SCALE GENOMIC DNA]</scope>
    <source>
        <strain evidence="1 2">P105</strain>
    </source>
</reference>
<sequence>MNPARQIRRSVLWLVPTFAVSALGQQPTSHDVQPIATTLCEIVAHPEKFANKRVMFKASFESDGLEHSILNHSGCKVGIIPYPAADGEKRPDVEALDKAIEAGAPGTTDKSVAAIFTGRFLWKPPSKRILEIEGVSELRISPLKNSPGKPKQ</sequence>
<evidence type="ECO:0000313" key="2">
    <source>
        <dbReference type="Proteomes" id="UP000593892"/>
    </source>
</evidence>
<accession>A0A7S7SLV9</accession>
<dbReference type="KEGG" id="pfer:IRI77_12095"/>
<proteinExistence type="predicted"/>
<protein>
    <submittedName>
        <fullName evidence="1">Uncharacterized protein</fullName>
    </submittedName>
</protein>
<evidence type="ECO:0000313" key="1">
    <source>
        <dbReference type="EMBL" id="QOY90652.1"/>
    </source>
</evidence>
<dbReference type="Proteomes" id="UP000593892">
    <property type="component" value="Chromosome"/>
</dbReference>
<gene>
    <name evidence="1" type="ORF">IRI77_12095</name>
</gene>
<keyword evidence="2" id="KW-1185">Reference proteome</keyword>
<dbReference type="EMBL" id="CP063849">
    <property type="protein sequence ID" value="QOY90652.1"/>
    <property type="molecule type" value="Genomic_DNA"/>
</dbReference>
<dbReference type="RefSeq" id="WP_194452311.1">
    <property type="nucleotide sequence ID" value="NZ_CP063849.1"/>
</dbReference>
<organism evidence="1 2">
    <name type="scientific">Paludibaculum fermentans</name>
    <dbReference type="NCBI Taxonomy" id="1473598"/>
    <lineage>
        <taxon>Bacteria</taxon>
        <taxon>Pseudomonadati</taxon>
        <taxon>Acidobacteriota</taxon>
        <taxon>Terriglobia</taxon>
        <taxon>Bryobacterales</taxon>
        <taxon>Bryobacteraceae</taxon>
        <taxon>Paludibaculum</taxon>
    </lineage>
</organism>
<name>A0A7S7SLV9_PALFE</name>
<dbReference type="AlphaFoldDB" id="A0A7S7SLV9"/>